<evidence type="ECO:0000313" key="2">
    <source>
        <dbReference type="Proteomes" id="UP000487757"/>
    </source>
</evidence>
<protein>
    <submittedName>
        <fullName evidence="1">Uncharacterized protein</fullName>
    </submittedName>
</protein>
<dbReference type="EMBL" id="WKKH01000075">
    <property type="protein sequence ID" value="MRX78798.1"/>
    <property type="molecule type" value="Genomic_DNA"/>
</dbReference>
<dbReference type="AlphaFoldDB" id="A0A7K0G4S4"/>
<dbReference type="OrthoDB" id="593981at2"/>
<accession>A0A7K0G4S4</accession>
<proteinExistence type="predicted"/>
<dbReference type="InterPro" id="IPR019238">
    <property type="entry name" value="AbiEi_2"/>
</dbReference>
<organism evidence="1 2">
    <name type="scientific">Pedobacter petrophilus</name>
    <dbReference type="NCBI Taxonomy" id="1908241"/>
    <lineage>
        <taxon>Bacteria</taxon>
        <taxon>Pseudomonadati</taxon>
        <taxon>Bacteroidota</taxon>
        <taxon>Sphingobacteriia</taxon>
        <taxon>Sphingobacteriales</taxon>
        <taxon>Sphingobacteriaceae</taxon>
        <taxon>Pedobacter</taxon>
    </lineage>
</organism>
<comment type="caution">
    <text evidence="1">The sequence shown here is derived from an EMBL/GenBank/DDBJ whole genome shotgun (WGS) entry which is preliminary data.</text>
</comment>
<gene>
    <name evidence="1" type="ORF">GJU39_22230</name>
</gene>
<reference evidence="1 2" key="1">
    <citation type="submission" date="2019-11" db="EMBL/GenBank/DDBJ databases">
        <title>Pedobacter petrophilus genome.</title>
        <authorList>
            <person name="Feldbauer M.J."/>
            <person name="Newman J.D."/>
        </authorList>
    </citation>
    <scope>NUCLEOTIDE SEQUENCE [LARGE SCALE GENOMIC DNA]</scope>
    <source>
        <strain evidence="1 2">LMG 29686</strain>
    </source>
</reference>
<dbReference type="Proteomes" id="UP000487757">
    <property type="component" value="Unassembled WGS sequence"/>
</dbReference>
<evidence type="ECO:0000313" key="1">
    <source>
        <dbReference type="EMBL" id="MRX78798.1"/>
    </source>
</evidence>
<dbReference type="Pfam" id="PF09952">
    <property type="entry name" value="AbiEi_2"/>
    <property type="match status" value="1"/>
</dbReference>
<keyword evidence="2" id="KW-1185">Reference proteome</keyword>
<sequence length="345" mass="39657">MLHEHTKIMNIKHEQILLPALSKLMELTGMEIKVLDRPDKERRADAIIELQHGHQSVLLEVEVKTEIRTAALANLLEKQKTINGNLLMVSRYIPAPMKDEMKANGISYLESSGNCYIATKGMYIYVSDQKNQPLAIEETKLWAPSGMKFIFAVLMDEELLNAPYRRIAYTAGVALGNVGNFIYEMKREGFIIEGSRNKQEMLLVDNRQILIDKWADMYRVTLRPKQLVGKFRFNKKEDRENWHSHAASDLGIYWGGETAGAILTKYLSPEVYTIYSDQDRFDLMKKMKIVPDHNGEVELLRPFWNEEIFNGGDTVPPLLAYAELISSLDSRNRETAARIKEKYVK</sequence>
<name>A0A7K0G4S4_9SPHI</name>